<dbReference type="InterPro" id="IPR004358">
    <property type="entry name" value="Sig_transdc_His_kin-like_C"/>
</dbReference>
<dbReference type="InterPro" id="IPR036097">
    <property type="entry name" value="HisK_dim/P_sf"/>
</dbReference>
<dbReference type="RefSeq" id="WP_164033376.1">
    <property type="nucleotide sequence ID" value="NZ_JAABOQ010000007.1"/>
</dbReference>
<dbReference type="PROSITE" id="PS50110">
    <property type="entry name" value="RESPONSE_REGULATORY"/>
    <property type="match status" value="1"/>
</dbReference>
<evidence type="ECO:0000256" key="10">
    <source>
        <dbReference type="ARBA" id="ARBA00023125"/>
    </source>
</evidence>
<evidence type="ECO:0000256" key="7">
    <source>
        <dbReference type="ARBA" id="ARBA00022840"/>
    </source>
</evidence>
<keyword evidence="14" id="KW-0812">Transmembrane</keyword>
<dbReference type="SUPFAM" id="SSF48452">
    <property type="entry name" value="TPR-like"/>
    <property type="match status" value="1"/>
</dbReference>
<dbReference type="InterPro" id="IPR003661">
    <property type="entry name" value="HisK_dim/P_dom"/>
</dbReference>
<dbReference type="SMART" id="SM00387">
    <property type="entry name" value="HATPase_c"/>
    <property type="match status" value="1"/>
</dbReference>
<comment type="catalytic activity">
    <reaction evidence="1">
        <text>ATP + protein L-histidine = ADP + protein N-phospho-L-histidine.</text>
        <dbReference type="EC" id="2.7.13.3"/>
    </reaction>
</comment>
<dbReference type="SUPFAM" id="SSF47384">
    <property type="entry name" value="Homodimeric domain of signal transducing histidine kinase"/>
    <property type="match status" value="1"/>
</dbReference>
<feature type="modified residue" description="4-aspartylphosphate" evidence="12">
    <location>
        <position position="735"/>
    </location>
</feature>
<keyword evidence="13" id="KW-0802">TPR repeat</keyword>
<dbReference type="PRINTS" id="PR00344">
    <property type="entry name" value="BCTRLSENSOR"/>
</dbReference>
<dbReference type="SMART" id="SM00388">
    <property type="entry name" value="HisKA"/>
    <property type="match status" value="1"/>
</dbReference>
<dbReference type="PROSITE" id="PS50005">
    <property type="entry name" value="TPR"/>
    <property type="match status" value="1"/>
</dbReference>
<evidence type="ECO:0000256" key="6">
    <source>
        <dbReference type="ARBA" id="ARBA00022777"/>
    </source>
</evidence>
<dbReference type="EC" id="2.7.13.3" evidence="2"/>
<reference evidence="18 19" key="1">
    <citation type="submission" date="2020-01" db="EMBL/GenBank/DDBJ databases">
        <title>Spongiivirga citrea KCTC 32990T.</title>
        <authorList>
            <person name="Wang G."/>
        </authorList>
    </citation>
    <scope>NUCLEOTIDE SEQUENCE [LARGE SCALE GENOMIC DNA]</scope>
    <source>
        <strain evidence="18 19">KCTC 32990</strain>
    </source>
</reference>
<dbReference type="CDD" id="cd17574">
    <property type="entry name" value="REC_OmpR"/>
    <property type="match status" value="1"/>
</dbReference>
<evidence type="ECO:0000256" key="2">
    <source>
        <dbReference type="ARBA" id="ARBA00012438"/>
    </source>
</evidence>
<keyword evidence="8" id="KW-0902">Two-component regulatory system</keyword>
<dbReference type="InterPro" id="IPR005467">
    <property type="entry name" value="His_kinase_dom"/>
</dbReference>
<dbReference type="FunFam" id="1.10.287.130:FF:000045">
    <property type="entry name" value="Two-component system sensor histidine kinase/response regulator"/>
    <property type="match status" value="1"/>
</dbReference>
<evidence type="ECO:0000256" key="8">
    <source>
        <dbReference type="ARBA" id="ARBA00023012"/>
    </source>
</evidence>
<keyword evidence="3 12" id="KW-0597">Phosphoprotein</keyword>
<dbReference type="SUPFAM" id="SSF55874">
    <property type="entry name" value="ATPase domain of HSP90 chaperone/DNA topoisomerase II/histidine kinase"/>
    <property type="match status" value="1"/>
</dbReference>
<feature type="repeat" description="TPR" evidence="13">
    <location>
        <begin position="314"/>
        <end position="347"/>
    </location>
</feature>
<keyword evidence="9" id="KW-0805">Transcription regulation</keyword>
<dbReference type="PANTHER" id="PTHR43547:SF2">
    <property type="entry name" value="HYBRID SIGNAL TRANSDUCTION HISTIDINE KINASE C"/>
    <property type="match status" value="1"/>
</dbReference>
<sequence>MHRVIQYLIFSLPFICGQFLYGQQSSQPLEYLASAKSFFVKKEYDSTYFLSKKAYTNFHKNNQDSLALVSALLLFESQPKTATKDTTDFYPNLIKTYKNRTKWEDRLKINLAMGNGYFTAQEYSKALHHYIEIDSIAKQKEHISPLTIKSVLKRSEISRLTFTRESVEEAYNLARSALKDAKLINDEASEYLTYVYLSDLSGHVGKVEECKQYIDLALPYFKKEGNVEMASRLHSILNSYYLEKKDYKNVTKNFNNQLAYLNNKNKPLLLAKTYYYYGYFKRYRLKDYREALVQLDKSFAIYQNLNEKETLLYQRLLRDLASCHIELGNYEKASKFYQKAYDLKDDLTKKANRKRSKEVESKYKALQSEQEITLLSTQNELIMEQKESQQRLYTAGIILTALAGIFIFILFKNRQKTTSKLRELDTAKSHFFANISHELRTPLTLIKGHIQNKLSDKKIGENDKNDFQVVLNNTDRLAQLVNQILDISKIESGNMGLSISQVKPIEVINSIVHDFKAAAYHKQIDFDLDINNKNVTGWTDVDALQKIVTNLLSNALKFTPENGKIKVRADAKNSKLYFEIKNSGDGLTSEEKANIFKRFYQSQHAKGGTGIGLALVNELVKLHGGTIEVDTVENEFTKFSFNIALNKDDIKNATIKISPTTSKIKTNTHEDTSIINVENESNDELPILLIVEDNPDLGNLLQNNFSNSYRVIRALNGKEGCNIAYEKIPDIIISDVMMPIMDGTQLTEQLKKDERTSHIPIILLTAKAGDENTLFGLETGADDYITKPFNQKILATKVVNLLANRKRLQQRYSQEIVLKPKDIAVNSVDEQFLTKVQSVLDDNLVESEFTAEAFANAIEMSRMQLHRKLKALTGLSTTEFIRSQRLKMASQLLKKGDTNISQIGYAVGFSDPAYFTKCFKETYGLTPTNFLKKVE</sequence>
<accession>A0A6M0CT47</accession>
<keyword evidence="11" id="KW-0804">Transcription</keyword>
<dbReference type="Gene3D" id="1.10.10.60">
    <property type="entry name" value="Homeodomain-like"/>
    <property type="match status" value="2"/>
</dbReference>
<dbReference type="CDD" id="cd00082">
    <property type="entry name" value="HisKA"/>
    <property type="match status" value="1"/>
</dbReference>
<evidence type="ECO:0000256" key="9">
    <source>
        <dbReference type="ARBA" id="ARBA00023015"/>
    </source>
</evidence>
<dbReference type="Gene3D" id="1.10.287.130">
    <property type="match status" value="1"/>
</dbReference>
<dbReference type="Pfam" id="PF12833">
    <property type="entry name" value="HTH_18"/>
    <property type="match status" value="1"/>
</dbReference>
<proteinExistence type="predicted"/>
<keyword evidence="5" id="KW-0547">Nucleotide-binding</keyword>
<gene>
    <name evidence="18" type="ORF">GWK10_15825</name>
</gene>
<keyword evidence="6" id="KW-0418">Kinase</keyword>
<dbReference type="GO" id="GO:0000155">
    <property type="term" value="F:phosphorelay sensor kinase activity"/>
    <property type="evidence" value="ECO:0007669"/>
    <property type="project" value="InterPro"/>
</dbReference>
<dbReference type="InterPro" id="IPR001789">
    <property type="entry name" value="Sig_transdc_resp-reg_receiver"/>
</dbReference>
<comment type="caution">
    <text evidence="18">The sequence shown here is derived from an EMBL/GenBank/DDBJ whole genome shotgun (WGS) entry which is preliminary data.</text>
</comment>
<keyword evidence="19" id="KW-1185">Reference proteome</keyword>
<dbReference type="GO" id="GO:0043565">
    <property type="term" value="F:sequence-specific DNA binding"/>
    <property type="evidence" value="ECO:0007669"/>
    <property type="project" value="InterPro"/>
</dbReference>
<dbReference type="InterPro" id="IPR003594">
    <property type="entry name" value="HATPase_dom"/>
</dbReference>
<evidence type="ECO:0000256" key="13">
    <source>
        <dbReference type="PROSITE-ProRule" id="PRU00339"/>
    </source>
</evidence>
<dbReference type="SUPFAM" id="SSF46689">
    <property type="entry name" value="Homeodomain-like"/>
    <property type="match status" value="1"/>
</dbReference>
<feature type="domain" description="Response regulatory" evidence="17">
    <location>
        <begin position="687"/>
        <end position="802"/>
    </location>
</feature>
<dbReference type="Pfam" id="PF00512">
    <property type="entry name" value="HisKA"/>
    <property type="match status" value="1"/>
</dbReference>
<evidence type="ECO:0000259" key="16">
    <source>
        <dbReference type="PROSITE" id="PS50109"/>
    </source>
</evidence>
<dbReference type="Gene3D" id="1.25.40.10">
    <property type="entry name" value="Tetratricopeptide repeat domain"/>
    <property type="match status" value="2"/>
</dbReference>
<keyword evidence="7" id="KW-0067">ATP-binding</keyword>
<feature type="transmembrane region" description="Helical" evidence="14">
    <location>
        <begin position="392"/>
        <end position="411"/>
    </location>
</feature>
<dbReference type="InterPro" id="IPR011006">
    <property type="entry name" value="CheY-like_superfamily"/>
</dbReference>
<dbReference type="FunFam" id="3.30.565.10:FF:000037">
    <property type="entry name" value="Hybrid sensor histidine kinase/response regulator"/>
    <property type="match status" value="1"/>
</dbReference>
<dbReference type="PANTHER" id="PTHR43547">
    <property type="entry name" value="TWO-COMPONENT HISTIDINE KINASE"/>
    <property type="match status" value="1"/>
</dbReference>
<dbReference type="EMBL" id="JAABOQ010000007">
    <property type="protein sequence ID" value="NER18687.1"/>
    <property type="molecule type" value="Genomic_DNA"/>
</dbReference>
<dbReference type="InterPro" id="IPR018060">
    <property type="entry name" value="HTH_AraC"/>
</dbReference>
<dbReference type="InterPro" id="IPR019734">
    <property type="entry name" value="TPR_rpt"/>
</dbReference>
<keyword evidence="14" id="KW-1133">Transmembrane helix</keyword>
<evidence type="ECO:0000256" key="3">
    <source>
        <dbReference type="ARBA" id="ARBA00022553"/>
    </source>
</evidence>
<evidence type="ECO:0000256" key="12">
    <source>
        <dbReference type="PROSITE-ProRule" id="PRU00169"/>
    </source>
</evidence>
<dbReference type="SMART" id="SM00448">
    <property type="entry name" value="REC"/>
    <property type="match status" value="1"/>
</dbReference>
<keyword evidence="4" id="KW-0808">Transferase</keyword>
<keyword evidence="10" id="KW-0238">DNA-binding</keyword>
<dbReference type="SUPFAM" id="SSF52172">
    <property type="entry name" value="CheY-like"/>
    <property type="match status" value="1"/>
</dbReference>
<dbReference type="InterPro" id="IPR011990">
    <property type="entry name" value="TPR-like_helical_dom_sf"/>
</dbReference>
<evidence type="ECO:0000259" key="17">
    <source>
        <dbReference type="PROSITE" id="PS50110"/>
    </source>
</evidence>
<dbReference type="PROSITE" id="PS00041">
    <property type="entry name" value="HTH_ARAC_FAMILY_1"/>
    <property type="match status" value="1"/>
</dbReference>
<evidence type="ECO:0000256" key="14">
    <source>
        <dbReference type="SAM" id="Phobius"/>
    </source>
</evidence>
<dbReference type="GO" id="GO:0005524">
    <property type="term" value="F:ATP binding"/>
    <property type="evidence" value="ECO:0007669"/>
    <property type="project" value="UniProtKB-KW"/>
</dbReference>
<dbReference type="PROSITE" id="PS50109">
    <property type="entry name" value="HIS_KIN"/>
    <property type="match status" value="1"/>
</dbReference>
<dbReference type="GO" id="GO:0003700">
    <property type="term" value="F:DNA-binding transcription factor activity"/>
    <property type="evidence" value="ECO:0007669"/>
    <property type="project" value="InterPro"/>
</dbReference>
<dbReference type="Pfam" id="PF00072">
    <property type="entry name" value="Response_reg"/>
    <property type="match status" value="1"/>
</dbReference>
<dbReference type="InterPro" id="IPR036890">
    <property type="entry name" value="HATPase_C_sf"/>
</dbReference>
<dbReference type="Pfam" id="PF02518">
    <property type="entry name" value="HATPase_c"/>
    <property type="match status" value="1"/>
</dbReference>
<evidence type="ECO:0000256" key="1">
    <source>
        <dbReference type="ARBA" id="ARBA00000085"/>
    </source>
</evidence>
<dbReference type="InterPro" id="IPR018062">
    <property type="entry name" value="HTH_AraC-typ_CS"/>
</dbReference>
<evidence type="ECO:0000256" key="5">
    <source>
        <dbReference type="ARBA" id="ARBA00022741"/>
    </source>
</evidence>
<dbReference type="Gene3D" id="3.30.565.10">
    <property type="entry name" value="Histidine kinase-like ATPase, C-terminal domain"/>
    <property type="match status" value="1"/>
</dbReference>
<dbReference type="PROSITE" id="PS01124">
    <property type="entry name" value="HTH_ARAC_FAMILY_2"/>
    <property type="match status" value="1"/>
</dbReference>
<evidence type="ECO:0000313" key="18">
    <source>
        <dbReference type="EMBL" id="NER18687.1"/>
    </source>
</evidence>
<keyword evidence="14" id="KW-0472">Membrane</keyword>
<feature type="domain" description="HTH araC/xylS-type" evidence="15">
    <location>
        <begin position="834"/>
        <end position="933"/>
    </location>
</feature>
<protein>
    <recommendedName>
        <fullName evidence="2">histidine kinase</fullName>
        <ecNumber evidence="2">2.7.13.3</ecNumber>
    </recommendedName>
</protein>
<dbReference type="Proteomes" id="UP000474296">
    <property type="component" value="Unassembled WGS sequence"/>
</dbReference>
<dbReference type="Gene3D" id="3.40.50.2300">
    <property type="match status" value="1"/>
</dbReference>
<dbReference type="AlphaFoldDB" id="A0A6M0CT47"/>
<evidence type="ECO:0000259" key="15">
    <source>
        <dbReference type="PROSITE" id="PS01124"/>
    </source>
</evidence>
<dbReference type="InterPro" id="IPR009057">
    <property type="entry name" value="Homeodomain-like_sf"/>
</dbReference>
<name>A0A6M0CT47_9FLAO</name>
<evidence type="ECO:0000313" key="19">
    <source>
        <dbReference type="Proteomes" id="UP000474296"/>
    </source>
</evidence>
<evidence type="ECO:0000256" key="11">
    <source>
        <dbReference type="ARBA" id="ARBA00023163"/>
    </source>
</evidence>
<feature type="domain" description="Histidine kinase" evidence="16">
    <location>
        <begin position="434"/>
        <end position="647"/>
    </location>
</feature>
<dbReference type="Pfam" id="PF13424">
    <property type="entry name" value="TPR_12"/>
    <property type="match status" value="1"/>
</dbReference>
<dbReference type="SMART" id="SM00342">
    <property type="entry name" value="HTH_ARAC"/>
    <property type="match status" value="1"/>
</dbReference>
<organism evidence="18 19">
    <name type="scientific">Spongiivirga citrea</name>
    <dbReference type="NCBI Taxonomy" id="1481457"/>
    <lineage>
        <taxon>Bacteria</taxon>
        <taxon>Pseudomonadati</taxon>
        <taxon>Bacteroidota</taxon>
        <taxon>Flavobacteriia</taxon>
        <taxon>Flavobacteriales</taxon>
        <taxon>Flavobacteriaceae</taxon>
        <taxon>Spongiivirga</taxon>
    </lineage>
</organism>
<evidence type="ECO:0000256" key="4">
    <source>
        <dbReference type="ARBA" id="ARBA00022679"/>
    </source>
</evidence>